<evidence type="ECO:0000313" key="5">
    <source>
        <dbReference type="EMBL" id="RFP80132.1"/>
    </source>
</evidence>
<keyword evidence="2" id="KW-0677">Repeat</keyword>
<dbReference type="AlphaFoldDB" id="A0A372EL48"/>
<evidence type="ECO:0000256" key="3">
    <source>
        <dbReference type="ARBA" id="ARBA00023180"/>
    </source>
</evidence>
<dbReference type="InterPro" id="IPR013519">
    <property type="entry name" value="Int_alpha_beta-p"/>
</dbReference>
<evidence type="ECO:0000256" key="2">
    <source>
        <dbReference type="ARBA" id="ARBA00022737"/>
    </source>
</evidence>
<dbReference type="InterPro" id="IPR013783">
    <property type="entry name" value="Ig-like_fold"/>
</dbReference>
<keyword evidence="1" id="KW-0732">Signal</keyword>
<name>A0A372EL48_9BURK</name>
<reference evidence="5 6" key="1">
    <citation type="submission" date="2018-08" db="EMBL/GenBank/DDBJ databases">
        <title>Hydrogenophaga sp. LA-38 isolated from sludge.</title>
        <authorList>
            <person name="Im W.-T."/>
        </authorList>
    </citation>
    <scope>NUCLEOTIDE SEQUENCE [LARGE SCALE GENOMIC DNA]</scope>
    <source>
        <strain evidence="5 6">LA-38</strain>
    </source>
</reference>
<keyword evidence="6" id="KW-1185">Reference proteome</keyword>
<sequence length="582" mass="60190">MTITAAPQRGLKLDWTAVTGAFNYRIDRDVDATDGVDNFGSTAVAGAAAPTQSHTFTDLRLVEAMNHRYRIRALADNGTTLATAFATVSGDLAASIDSVSNPVDDSGGNRARVMATALRDQDVVRHVLAVGLPGANQGMGLVKVYERLPQGGAWTEVQTLSLPQAALGDFFGASVALSPHGLWLAVGVPGDDHATAGTGVNPQPSALAREVQDSGAVQVYQYVAGQGWTPHARFKALNAGAGDAFGTAVAISDQGHLLVGAPNEDSAADPGVYQPSSADSPELGDGPTNIQDRGAVYAYANTAQGYAFDAYVKPLVTDASQSSMYFGAALAMDATGQRVAVGAPRASYDGALAGGVAFYSVSWAPPSDPPWTRWNLLQTVGPGGDRRVDASTSPLSPAYRGLGGALSMSADGNWLAAGYAEKGGLVPQTGQTLPANAGQVAVYRFQNNAWTWHSSPVAPAPRANDRFGSSLALVNGANGPQLLVGTPEDGAPHQGLMRAADIVPVDIASPAEAGAAYCFVGNASDPGQPLVLKARLKSPDPQNQQWLGQATALTQDGNESLLSGAYDGDPRARFPNLIFFGY</sequence>
<evidence type="ECO:0000313" key="6">
    <source>
        <dbReference type="Proteomes" id="UP000261931"/>
    </source>
</evidence>
<organism evidence="5 6">
    <name type="scientific">Hydrogenophaga borbori</name>
    <dbReference type="NCBI Taxonomy" id="2294117"/>
    <lineage>
        <taxon>Bacteria</taxon>
        <taxon>Pseudomonadati</taxon>
        <taxon>Pseudomonadota</taxon>
        <taxon>Betaproteobacteria</taxon>
        <taxon>Burkholderiales</taxon>
        <taxon>Comamonadaceae</taxon>
        <taxon>Hydrogenophaga</taxon>
    </lineage>
</organism>
<dbReference type="Proteomes" id="UP000261931">
    <property type="component" value="Unassembled WGS sequence"/>
</dbReference>
<gene>
    <name evidence="5" type="ORF">DY262_06715</name>
</gene>
<dbReference type="RefSeq" id="WP_116958183.1">
    <property type="nucleotide sequence ID" value="NZ_QVLS01000003.1"/>
</dbReference>
<accession>A0A372EL48</accession>
<dbReference type="Gene3D" id="2.130.10.130">
    <property type="entry name" value="Integrin alpha, N-terminal"/>
    <property type="match status" value="2"/>
</dbReference>
<keyword evidence="3" id="KW-0325">Glycoprotein</keyword>
<dbReference type="PANTHER" id="PTHR36220">
    <property type="entry name" value="UNNAMED PRODUCT"/>
    <property type="match status" value="1"/>
</dbReference>
<dbReference type="Pfam" id="PF14312">
    <property type="entry name" value="FG-GAP_2"/>
    <property type="match status" value="1"/>
</dbReference>
<dbReference type="SMART" id="SM00191">
    <property type="entry name" value="Int_alpha"/>
    <property type="match status" value="4"/>
</dbReference>
<protein>
    <submittedName>
        <fullName evidence="5">Uncharacterized protein</fullName>
    </submittedName>
</protein>
<dbReference type="EMBL" id="QVLS01000003">
    <property type="protein sequence ID" value="RFP80132.1"/>
    <property type="molecule type" value="Genomic_DNA"/>
</dbReference>
<feature type="region of interest" description="Disordered" evidence="4">
    <location>
        <begin position="261"/>
        <end position="289"/>
    </location>
</feature>
<evidence type="ECO:0000256" key="1">
    <source>
        <dbReference type="ARBA" id="ARBA00022729"/>
    </source>
</evidence>
<comment type="caution">
    <text evidence="5">The sequence shown here is derived from an EMBL/GenBank/DDBJ whole genome shotgun (WGS) entry which is preliminary data.</text>
</comment>
<dbReference type="PROSITE" id="PS51470">
    <property type="entry name" value="FG_GAP"/>
    <property type="match status" value="1"/>
</dbReference>
<dbReference type="Gene3D" id="2.60.40.10">
    <property type="entry name" value="Immunoglobulins"/>
    <property type="match status" value="1"/>
</dbReference>
<evidence type="ECO:0000256" key="4">
    <source>
        <dbReference type="SAM" id="MobiDB-lite"/>
    </source>
</evidence>
<proteinExistence type="predicted"/>
<dbReference type="InterPro" id="IPR028994">
    <property type="entry name" value="Integrin_alpha_N"/>
</dbReference>
<dbReference type="PANTHER" id="PTHR36220:SF1">
    <property type="entry name" value="GAMMA TUBULIN COMPLEX COMPONENT C-TERMINAL DOMAIN-CONTAINING PROTEIN"/>
    <property type="match status" value="1"/>
</dbReference>
<dbReference type="InterPro" id="IPR013517">
    <property type="entry name" value="FG-GAP"/>
</dbReference>